<evidence type="ECO:0000256" key="1">
    <source>
        <dbReference type="SAM" id="MobiDB-lite"/>
    </source>
</evidence>
<feature type="region of interest" description="Disordered" evidence="1">
    <location>
        <begin position="1"/>
        <end position="29"/>
    </location>
</feature>
<dbReference type="CDD" id="cd14744">
    <property type="entry name" value="PAAR_CT_2"/>
    <property type="match status" value="1"/>
</dbReference>
<gene>
    <name evidence="2" type="ORF">FAZ95_29325</name>
</gene>
<sequence length="102" mass="10906">MKRYDIRNGDTTTAGGRVQASGRDDPIDGVPVAYENDPVWCEKCRTTGYIACVGPRVSSTGSDGRQQALSDDLCRCRCTPAPRLIASQTRSYCELTTGAGSA</sequence>
<dbReference type="OrthoDB" id="8594232at2"/>
<protein>
    <submittedName>
        <fullName evidence="2">PAAR domain-containing protein</fullName>
    </submittedName>
</protein>
<keyword evidence="3" id="KW-1185">Reference proteome</keyword>
<dbReference type="Proteomes" id="UP000298656">
    <property type="component" value="Chromosome 2"/>
</dbReference>
<evidence type="ECO:0000313" key="2">
    <source>
        <dbReference type="EMBL" id="QCP53177.1"/>
    </source>
</evidence>
<dbReference type="AlphaFoldDB" id="A0A4P8IXR2"/>
<dbReference type="InterPro" id="IPR008727">
    <property type="entry name" value="PAAR_motif"/>
</dbReference>
<organism evidence="2 3">
    <name type="scientific">Trinickia violacea</name>
    <dbReference type="NCBI Taxonomy" id="2571746"/>
    <lineage>
        <taxon>Bacteria</taxon>
        <taxon>Pseudomonadati</taxon>
        <taxon>Pseudomonadota</taxon>
        <taxon>Betaproteobacteria</taxon>
        <taxon>Burkholderiales</taxon>
        <taxon>Burkholderiaceae</taxon>
        <taxon>Trinickia</taxon>
    </lineage>
</organism>
<dbReference type="EMBL" id="CP040078">
    <property type="protein sequence ID" value="QCP53177.1"/>
    <property type="molecule type" value="Genomic_DNA"/>
</dbReference>
<accession>A0A4P8IXR2</accession>
<proteinExistence type="predicted"/>
<dbReference type="KEGG" id="tvl:FAZ95_29325"/>
<evidence type="ECO:0000313" key="3">
    <source>
        <dbReference type="Proteomes" id="UP000298656"/>
    </source>
</evidence>
<dbReference type="RefSeq" id="WP_137335947.1">
    <property type="nucleotide sequence ID" value="NZ_CP040078.1"/>
</dbReference>
<dbReference type="Pfam" id="PF05488">
    <property type="entry name" value="PAAR_motif"/>
    <property type="match status" value="1"/>
</dbReference>
<reference evidence="2 3" key="1">
    <citation type="submission" date="2019-05" db="EMBL/GenBank/DDBJ databases">
        <title>Burkholderia sp. DHOD12, isolated from subtropical forest soil.</title>
        <authorList>
            <person name="Gao Z.-H."/>
            <person name="Qiu L.-H."/>
        </authorList>
    </citation>
    <scope>NUCLEOTIDE SEQUENCE [LARGE SCALE GENOMIC DNA]</scope>
    <source>
        <strain evidence="2 3">DHOD12</strain>
    </source>
</reference>
<name>A0A4P8IXR2_9BURK</name>